<sequence length="125" mass="13243">MRILLKIGITAVALWIATVFIDGITVGGDDTGRKALALVGVAVVFGLVNAVIKPIVKTLGCAFYILTLGLFGLVVNGLLMLLTSKLAERLDLPFHVDGFWPAFWGAIVVGVVGWALHLVLGDDDD</sequence>
<comment type="caution">
    <text evidence="2">The sequence shown here is derived from an EMBL/GenBank/DDBJ whole genome shotgun (WGS) entry which is preliminary data.</text>
</comment>
<dbReference type="InterPro" id="IPR007165">
    <property type="entry name" value="Phage_holin_4_2"/>
</dbReference>
<feature type="transmembrane region" description="Helical" evidence="1">
    <location>
        <begin position="7"/>
        <end position="28"/>
    </location>
</feature>
<proteinExistence type="predicted"/>
<feature type="transmembrane region" description="Helical" evidence="1">
    <location>
        <begin position="59"/>
        <end position="82"/>
    </location>
</feature>
<evidence type="ECO:0000313" key="2">
    <source>
        <dbReference type="EMBL" id="MXQ66944.1"/>
    </source>
</evidence>
<gene>
    <name evidence="2" type="ORF">GQ466_23275</name>
</gene>
<evidence type="ECO:0000313" key="3">
    <source>
        <dbReference type="Proteomes" id="UP000431901"/>
    </source>
</evidence>
<reference evidence="2 3" key="1">
    <citation type="submission" date="2019-12" db="EMBL/GenBank/DDBJ databases">
        <title>Nocardia macrotermitis sp. nov. and Nocardia aurantia sp. nov., isolated from the gut of the fungus growing-termite Macrotermes natalensis.</title>
        <authorList>
            <person name="Christine B."/>
            <person name="Rene B."/>
        </authorList>
    </citation>
    <scope>NUCLEOTIDE SEQUENCE [LARGE SCALE GENOMIC DNA]</scope>
    <source>
        <strain evidence="2 3">DSM 102126</strain>
    </source>
</reference>
<protein>
    <submittedName>
        <fullName evidence="2">Phage holin family protein</fullName>
    </submittedName>
</protein>
<keyword evidence="1" id="KW-1133">Transmembrane helix</keyword>
<organism evidence="2 3">
    <name type="scientific">Actinomadura rayongensis</name>
    <dbReference type="NCBI Taxonomy" id="1429076"/>
    <lineage>
        <taxon>Bacteria</taxon>
        <taxon>Bacillati</taxon>
        <taxon>Actinomycetota</taxon>
        <taxon>Actinomycetes</taxon>
        <taxon>Streptosporangiales</taxon>
        <taxon>Thermomonosporaceae</taxon>
        <taxon>Actinomadura</taxon>
    </lineage>
</organism>
<keyword evidence="1" id="KW-0472">Membrane</keyword>
<dbReference type="EMBL" id="WUTW01000005">
    <property type="protein sequence ID" value="MXQ66944.1"/>
    <property type="molecule type" value="Genomic_DNA"/>
</dbReference>
<feature type="transmembrane region" description="Helical" evidence="1">
    <location>
        <begin position="34"/>
        <end position="52"/>
    </location>
</feature>
<dbReference type="AlphaFoldDB" id="A0A6I4WIW8"/>
<feature type="transmembrane region" description="Helical" evidence="1">
    <location>
        <begin position="102"/>
        <end position="120"/>
    </location>
</feature>
<accession>A0A6I4WIW8</accession>
<dbReference type="Pfam" id="PF04020">
    <property type="entry name" value="Phage_holin_4_2"/>
    <property type="match status" value="1"/>
</dbReference>
<dbReference type="PANTHER" id="PTHR37309:SF1">
    <property type="entry name" value="SLR0284 PROTEIN"/>
    <property type="match status" value="1"/>
</dbReference>
<dbReference type="Proteomes" id="UP000431901">
    <property type="component" value="Unassembled WGS sequence"/>
</dbReference>
<name>A0A6I4WIW8_9ACTN</name>
<evidence type="ECO:0000256" key="1">
    <source>
        <dbReference type="SAM" id="Phobius"/>
    </source>
</evidence>
<dbReference type="RefSeq" id="WP_161105120.1">
    <property type="nucleotide sequence ID" value="NZ_JBHLYI010000003.1"/>
</dbReference>
<keyword evidence="1" id="KW-0812">Transmembrane</keyword>
<keyword evidence="3" id="KW-1185">Reference proteome</keyword>
<dbReference type="PANTHER" id="PTHR37309">
    <property type="entry name" value="SLR0284 PROTEIN"/>
    <property type="match status" value="1"/>
</dbReference>